<reference evidence="2 3" key="1">
    <citation type="submission" date="2012-03" db="EMBL/GenBank/DDBJ databases">
        <authorList>
            <person name="Harkins D.M."/>
            <person name="Madupu R."/>
            <person name="Durkin A.S."/>
            <person name="Torralba M."/>
            <person name="Methe B."/>
            <person name="Sutton G.G."/>
            <person name="Nelson K.E."/>
        </authorList>
    </citation>
    <scope>NUCLEOTIDE SEQUENCE [LARGE SCALE GENOMIC DNA]</scope>
    <source>
        <strain evidence="2 3">CCUG 2042</strain>
    </source>
</reference>
<dbReference type="PANTHER" id="PTHR34387">
    <property type="entry name" value="SLR1258 PROTEIN"/>
    <property type="match status" value="1"/>
</dbReference>
<dbReference type="PATRIC" id="fig|1095749.3.peg.1589"/>
<dbReference type="Proteomes" id="UP000006457">
    <property type="component" value="Unassembled WGS sequence"/>
</dbReference>
<name>I3DA35_9PAST</name>
<dbReference type="AlphaFoldDB" id="I3DA35"/>
<proteinExistence type="predicted"/>
<dbReference type="PROSITE" id="PS51257">
    <property type="entry name" value="PROKAR_LIPOPROTEIN"/>
    <property type="match status" value="1"/>
</dbReference>
<keyword evidence="3" id="KW-1185">Reference proteome</keyword>
<gene>
    <name evidence="2" type="ORF">HMPREF1052_1674</name>
</gene>
<evidence type="ECO:0000313" key="2">
    <source>
        <dbReference type="EMBL" id="EIJ68578.1"/>
    </source>
</evidence>
<feature type="signal peptide" evidence="1">
    <location>
        <begin position="1"/>
        <end position="19"/>
    </location>
</feature>
<dbReference type="EMBL" id="AJSX01000036">
    <property type="protein sequence ID" value="EIJ68578.1"/>
    <property type="molecule type" value="Genomic_DNA"/>
</dbReference>
<dbReference type="Gene3D" id="3.30.110.170">
    <property type="entry name" value="Protein of unknown function (DUF541), domain 1"/>
    <property type="match status" value="1"/>
</dbReference>
<dbReference type="eggNOG" id="COG3471">
    <property type="taxonomic scope" value="Bacteria"/>
</dbReference>
<accession>I3DA35</accession>
<dbReference type="GO" id="GO:0006974">
    <property type="term" value="P:DNA damage response"/>
    <property type="evidence" value="ECO:0007669"/>
    <property type="project" value="TreeGrafter"/>
</dbReference>
<dbReference type="RefSeq" id="WP_005761186.1">
    <property type="nucleotide sequence ID" value="NZ_AJSX01000036.1"/>
</dbReference>
<protein>
    <submittedName>
        <fullName evidence="2">PF04402 family protein</fullName>
    </submittedName>
</protein>
<evidence type="ECO:0000256" key="1">
    <source>
        <dbReference type="SAM" id="SignalP"/>
    </source>
</evidence>
<dbReference type="Gene3D" id="3.30.70.2970">
    <property type="entry name" value="Protein of unknown function (DUF541), domain 2"/>
    <property type="match status" value="1"/>
</dbReference>
<dbReference type="PANTHER" id="PTHR34387:SF1">
    <property type="entry name" value="PERIPLASMIC IMMUNOGENIC PROTEIN"/>
    <property type="match status" value="1"/>
</dbReference>
<evidence type="ECO:0000313" key="3">
    <source>
        <dbReference type="Proteomes" id="UP000006457"/>
    </source>
</evidence>
<keyword evidence="1" id="KW-0732">Signal</keyword>
<dbReference type="OrthoDB" id="7062395at2"/>
<organism evidence="2 3">
    <name type="scientific">Pasteurella bettyae CCUG 2042</name>
    <dbReference type="NCBI Taxonomy" id="1095749"/>
    <lineage>
        <taxon>Bacteria</taxon>
        <taxon>Pseudomonadati</taxon>
        <taxon>Pseudomonadota</taxon>
        <taxon>Gammaproteobacteria</taxon>
        <taxon>Pasteurellales</taxon>
        <taxon>Pasteurellaceae</taxon>
        <taxon>Pasteurella</taxon>
    </lineage>
</organism>
<dbReference type="InterPro" id="IPR007497">
    <property type="entry name" value="SIMPL/DUF541"/>
</dbReference>
<sequence>MKSKLLIWSCLFVSVACFAESNNQVDNNLKDVISFSAEVEKEVTRDVLQVSFYLHEEGKSLKDLNIQVAEKLNKALALIKKKNNIEIRSNNRQTQVHYNDKSQKNGWVETAELVVQSKDFDQLSQLIDEVSDFLAINHINAILSKEALADLEDEMVKLALTKFQHKAELIQQSLQAKSYHIVEMNVANVDDRYHAPYGANMMSMRMATAAPESEPVQLESGKTLIKAVVEGKIQLIKE</sequence>
<feature type="chain" id="PRO_5003669760" evidence="1">
    <location>
        <begin position="20"/>
        <end position="238"/>
    </location>
</feature>
<dbReference type="Pfam" id="PF04402">
    <property type="entry name" value="SIMPL"/>
    <property type="match status" value="1"/>
</dbReference>
<comment type="caution">
    <text evidence="2">The sequence shown here is derived from an EMBL/GenBank/DDBJ whole genome shotgun (WGS) entry which is preliminary data.</text>
</comment>
<dbReference type="InterPro" id="IPR052022">
    <property type="entry name" value="26kDa_periplasmic_antigen"/>
</dbReference>